<accession>A0A022W961</accession>
<evidence type="ECO:0000313" key="2">
    <source>
        <dbReference type="EMBL" id="EZF54907.1"/>
    </source>
</evidence>
<dbReference type="Proteomes" id="UP000023758">
    <property type="component" value="Unassembled WGS sequence"/>
</dbReference>
<feature type="region of interest" description="Disordered" evidence="1">
    <location>
        <begin position="1"/>
        <end position="21"/>
    </location>
</feature>
<protein>
    <submittedName>
        <fullName evidence="2">Uncharacterized protein</fullName>
    </submittedName>
</protein>
<gene>
    <name evidence="2" type="ORF">H103_02411</name>
</gene>
<proteinExistence type="predicted"/>
<reference evidence="2" key="1">
    <citation type="submission" date="2014-02" db="EMBL/GenBank/DDBJ databases">
        <title>The Genome Sequence of Trichophyton rubrum (morphotype fischeri) CBS 288.86.</title>
        <authorList>
            <consortium name="The Broad Institute Genomics Platform"/>
            <person name="Cuomo C.A."/>
            <person name="White T.C."/>
            <person name="Graser Y."/>
            <person name="Martinez-Rossi N."/>
            <person name="Heitman J."/>
            <person name="Young S.K."/>
            <person name="Zeng Q."/>
            <person name="Gargeya S."/>
            <person name="Abouelleil A."/>
            <person name="Alvarado L."/>
            <person name="Chapman S.B."/>
            <person name="Gainer-Dewar J."/>
            <person name="Goldberg J."/>
            <person name="Griggs A."/>
            <person name="Gujja S."/>
            <person name="Hansen M."/>
            <person name="Howarth C."/>
            <person name="Imamovic A."/>
            <person name="Larimer J."/>
            <person name="Martinez D."/>
            <person name="Murphy C."/>
            <person name="Pearson M.D."/>
            <person name="Persinoti G."/>
            <person name="Poon T."/>
            <person name="Priest M."/>
            <person name="Roberts A.D."/>
            <person name="Saif S."/>
            <person name="Shea T.D."/>
            <person name="Sykes S.N."/>
            <person name="Wortman J."/>
            <person name="Nusbaum C."/>
            <person name="Birren B."/>
        </authorList>
    </citation>
    <scope>NUCLEOTIDE SEQUENCE [LARGE SCALE GENOMIC DNA]</scope>
    <source>
        <strain evidence="2">CBS 288.86</strain>
    </source>
</reference>
<dbReference type="AlphaFoldDB" id="A0A022W961"/>
<feature type="compositionally biased region" description="Polar residues" evidence="1">
    <location>
        <begin position="8"/>
        <end position="18"/>
    </location>
</feature>
<dbReference type="EMBL" id="KK207769">
    <property type="protein sequence ID" value="EZF54907.1"/>
    <property type="molecule type" value="Genomic_DNA"/>
</dbReference>
<organism evidence="2">
    <name type="scientific">Trichophyton rubrum CBS 288.86</name>
    <dbReference type="NCBI Taxonomy" id="1215330"/>
    <lineage>
        <taxon>Eukaryota</taxon>
        <taxon>Fungi</taxon>
        <taxon>Dikarya</taxon>
        <taxon>Ascomycota</taxon>
        <taxon>Pezizomycotina</taxon>
        <taxon>Eurotiomycetes</taxon>
        <taxon>Eurotiomycetidae</taxon>
        <taxon>Onygenales</taxon>
        <taxon>Arthrodermataceae</taxon>
        <taxon>Trichophyton</taxon>
    </lineage>
</organism>
<evidence type="ECO:0000256" key="1">
    <source>
        <dbReference type="SAM" id="MobiDB-lite"/>
    </source>
</evidence>
<dbReference type="HOGENOM" id="CLU_2833003_0_0_1"/>
<sequence>MTLDEGPQLTSESTSRNTLGRIHMQDIVICSANPSPPPPKGEKKRALFGRKGQLSLISPVCSSAVA</sequence>
<name>A0A022W961_TRIRU</name>